<dbReference type="Proteomes" id="UP000799755">
    <property type="component" value="Unassembled WGS sequence"/>
</dbReference>
<reference evidence="1" key="1">
    <citation type="journal article" date="2020" name="Stud. Mycol.">
        <title>101 Dothideomycetes genomes: a test case for predicting lifestyles and emergence of pathogens.</title>
        <authorList>
            <person name="Haridas S."/>
            <person name="Albert R."/>
            <person name="Binder M."/>
            <person name="Bloem J."/>
            <person name="Labutti K."/>
            <person name="Salamov A."/>
            <person name="Andreopoulos B."/>
            <person name="Baker S."/>
            <person name="Barry K."/>
            <person name="Bills G."/>
            <person name="Bluhm B."/>
            <person name="Cannon C."/>
            <person name="Castanera R."/>
            <person name="Culley D."/>
            <person name="Daum C."/>
            <person name="Ezra D."/>
            <person name="Gonzalez J."/>
            <person name="Henrissat B."/>
            <person name="Kuo A."/>
            <person name="Liang C."/>
            <person name="Lipzen A."/>
            <person name="Lutzoni F."/>
            <person name="Magnuson J."/>
            <person name="Mondo S."/>
            <person name="Nolan M."/>
            <person name="Ohm R."/>
            <person name="Pangilinan J."/>
            <person name="Park H.-J."/>
            <person name="Ramirez L."/>
            <person name="Alfaro M."/>
            <person name="Sun H."/>
            <person name="Tritt A."/>
            <person name="Yoshinaga Y."/>
            <person name="Zwiers L.-H."/>
            <person name="Turgeon B."/>
            <person name="Goodwin S."/>
            <person name="Spatafora J."/>
            <person name="Crous P."/>
            <person name="Grigoriev I."/>
        </authorList>
    </citation>
    <scope>NUCLEOTIDE SEQUENCE</scope>
    <source>
        <strain evidence="1">ATCC 200398</strain>
    </source>
</reference>
<dbReference type="EMBL" id="MU003504">
    <property type="protein sequence ID" value="KAF2471624.1"/>
    <property type="molecule type" value="Genomic_DNA"/>
</dbReference>
<comment type="caution">
    <text evidence="1">The sequence shown here is derived from an EMBL/GenBank/DDBJ whole genome shotgun (WGS) entry which is preliminary data.</text>
</comment>
<keyword evidence="2" id="KW-1185">Reference proteome</keyword>
<evidence type="ECO:0000313" key="2">
    <source>
        <dbReference type="Proteomes" id="UP000799755"/>
    </source>
</evidence>
<evidence type="ECO:0000313" key="1">
    <source>
        <dbReference type="EMBL" id="KAF2471624.1"/>
    </source>
</evidence>
<gene>
    <name evidence="1" type="ORF">BDR25DRAFT_313558</name>
</gene>
<sequence>MQSASSPLYCNQNLQNTRAQEDFRCATTAKRTRLALPVRFSLFPYWYTIFYKDYAEVAPILHALAWYFLHEELLRAIDNQFMLGLRILITTTLAPILRASPGVFLSIGQGTKWYTYNDIKYSSGYNVTLDTPPVHIPVNVKTSSIILSQMPEEDDGNQSSEFGYSAR</sequence>
<protein>
    <submittedName>
        <fullName evidence="1">Uncharacterized protein</fullName>
    </submittedName>
</protein>
<organism evidence="1 2">
    <name type="scientific">Lindgomyces ingoldianus</name>
    <dbReference type="NCBI Taxonomy" id="673940"/>
    <lineage>
        <taxon>Eukaryota</taxon>
        <taxon>Fungi</taxon>
        <taxon>Dikarya</taxon>
        <taxon>Ascomycota</taxon>
        <taxon>Pezizomycotina</taxon>
        <taxon>Dothideomycetes</taxon>
        <taxon>Pleosporomycetidae</taxon>
        <taxon>Pleosporales</taxon>
        <taxon>Lindgomycetaceae</taxon>
        <taxon>Lindgomyces</taxon>
    </lineage>
</organism>
<accession>A0ACB6QX70</accession>
<name>A0ACB6QX70_9PLEO</name>
<proteinExistence type="predicted"/>